<dbReference type="OrthoDB" id="272628at2759"/>
<sequence>MTGGVVPLSSRAPAADGSALALFLDGAARFVMAGRGQTPPAVGLDAPWFGRFTDMLLRVLVANERTLQLARVGDALAHFLGLFDPDMDRSPPFEEAYFHFLSQLCACVTHEALGSRLALTVLRAAATAGDADGWSDDVLLARDRRHLRLARLCALHTVQHLTPANRPADRHVAALLQYTLERVDAVFQNNANQGNLLQLEESYEVQVRTEVTVALLRALRLEADSPDTFLRGATALADRCPSTVPIECELIAGKADLLEAFELEADVRQVVYTDLVTSLRNLVSYRPKTVSSAAGSGYSDTDDPDDIGVTLLDEETQKSLQEAHRIVLNALCGSHKEQCVQDAYNIVVVHKYHGLVVTKEIILPLTDLLSRRGDCRVFNLVDLCVLYSNSTVDMDIITHLFRSCAVAGDVYRAKTLLQLLQETIPGFLLKASAEVKDALRTLGILEAQPLHLFVSEEEQLVRSAMGIELTPPARLKR</sequence>
<protein>
    <submittedName>
        <fullName evidence="1">Uncharacterized protein</fullName>
    </submittedName>
</protein>
<evidence type="ECO:0000313" key="1">
    <source>
        <dbReference type="EMBL" id="EPY28530.1"/>
    </source>
</evidence>
<organism evidence="1 2">
    <name type="scientific">Strigomonas culicis</name>
    <dbReference type="NCBI Taxonomy" id="28005"/>
    <lineage>
        <taxon>Eukaryota</taxon>
        <taxon>Discoba</taxon>
        <taxon>Euglenozoa</taxon>
        <taxon>Kinetoplastea</taxon>
        <taxon>Metakinetoplastina</taxon>
        <taxon>Trypanosomatida</taxon>
        <taxon>Trypanosomatidae</taxon>
        <taxon>Strigomonadinae</taxon>
        <taxon>Strigomonas</taxon>
    </lineage>
</organism>
<dbReference type="EMBL" id="ATMH01005050">
    <property type="protein sequence ID" value="EPY28530.1"/>
    <property type="molecule type" value="Genomic_DNA"/>
</dbReference>
<keyword evidence="2" id="KW-1185">Reference proteome</keyword>
<comment type="caution">
    <text evidence="1">The sequence shown here is derived from an EMBL/GenBank/DDBJ whole genome shotgun (WGS) entry which is preliminary data.</text>
</comment>
<reference evidence="1 2" key="1">
    <citation type="journal article" date="2013" name="PLoS ONE">
        <title>Predicting the Proteins of Angomonas deanei, Strigomonas culicis and Their Respective Endosymbionts Reveals New Aspects of the Trypanosomatidae Family.</title>
        <authorList>
            <person name="Motta M.C."/>
            <person name="Martins A.C."/>
            <person name="de Souza S.S."/>
            <person name="Catta-Preta C.M."/>
            <person name="Silva R."/>
            <person name="Klein C.C."/>
            <person name="de Almeida L.G."/>
            <person name="de Lima Cunha O."/>
            <person name="Ciapina L.P."/>
            <person name="Brocchi M."/>
            <person name="Colabardini A.C."/>
            <person name="de Araujo Lima B."/>
            <person name="Machado C.R."/>
            <person name="de Almeida Soares C.M."/>
            <person name="Probst C.M."/>
            <person name="de Menezes C.B."/>
            <person name="Thompson C.E."/>
            <person name="Bartholomeu D.C."/>
            <person name="Gradia D.F."/>
            <person name="Pavoni D.P."/>
            <person name="Grisard E.C."/>
            <person name="Fantinatti-Garboggini F."/>
            <person name="Marchini F.K."/>
            <person name="Rodrigues-Luiz G.F."/>
            <person name="Wagner G."/>
            <person name="Goldman G.H."/>
            <person name="Fietto J.L."/>
            <person name="Elias M.C."/>
            <person name="Goldman M.H."/>
            <person name="Sagot M.F."/>
            <person name="Pereira M."/>
            <person name="Stoco P.H."/>
            <person name="de Mendonca-Neto R.P."/>
            <person name="Teixeira S.M."/>
            <person name="Maciel T.E."/>
            <person name="de Oliveira Mendes T.A."/>
            <person name="Urmenyi T.P."/>
            <person name="de Souza W."/>
            <person name="Schenkman S."/>
            <person name="de Vasconcelos A.T."/>
        </authorList>
    </citation>
    <scope>NUCLEOTIDE SEQUENCE [LARGE SCALE GENOMIC DNA]</scope>
</reference>
<dbReference type="Proteomes" id="UP000015354">
    <property type="component" value="Unassembled WGS sequence"/>
</dbReference>
<proteinExistence type="predicted"/>
<accession>S9VY07</accession>
<dbReference type="AlphaFoldDB" id="S9VY07"/>
<name>S9VY07_9TRYP</name>
<gene>
    <name evidence="1" type="ORF">STCU_05050</name>
</gene>
<evidence type="ECO:0000313" key="2">
    <source>
        <dbReference type="Proteomes" id="UP000015354"/>
    </source>
</evidence>